<keyword evidence="2" id="KW-0843">Virulence</keyword>
<dbReference type="OrthoDB" id="345880at2"/>
<dbReference type="EMBL" id="QZFV01000078">
    <property type="protein sequence ID" value="RJQ85505.1"/>
    <property type="molecule type" value="Genomic_DNA"/>
</dbReference>
<dbReference type="Gene3D" id="3.40.720.10">
    <property type="entry name" value="Alkaline Phosphatase, subunit A"/>
    <property type="match status" value="1"/>
</dbReference>
<feature type="region of interest" description="Disordered" evidence="3">
    <location>
        <begin position="1"/>
        <end position="20"/>
    </location>
</feature>
<evidence type="ECO:0000313" key="4">
    <source>
        <dbReference type="EMBL" id="RJQ85505.1"/>
    </source>
</evidence>
<dbReference type="InterPro" id="IPR017850">
    <property type="entry name" value="Alkaline_phosphatase_core_sf"/>
</dbReference>
<sequence>MAACASPAGPAPAAPGPARALPTPDHVVVVVLENHNAEEIIGAPDALYLTSLARQGAVFSDSHAITHPSQPNYLALFSGDTQGIADDSCPHSFATPNLGTELAAAHLGFAGYSEDLPGTGYAGCFPGHYDRDHAPWADFTNLPGSVNLPYTQFPADPARLPTVSFVIPNLCNDMHSCDVSTGDAWLRTNMVGYVSWAHAHNSLLVITFDESEDSPSNQIATIVAGPMVVPGDYGEYVDHYRVLRTLEEMYRLPPLGQSRRAAPIADIWAGPR</sequence>
<protein>
    <submittedName>
        <fullName evidence="4">Acid phosphatase</fullName>
    </submittedName>
</protein>
<reference evidence="4 5" key="1">
    <citation type="submission" date="2018-09" db="EMBL/GenBank/DDBJ databases">
        <title>YIM PH 21725 draft genome.</title>
        <authorList>
            <person name="Miao C."/>
        </authorList>
    </citation>
    <scope>NUCLEOTIDE SEQUENCE [LARGE SCALE GENOMIC DNA]</scope>
    <source>
        <strain evidence="5">YIM PH21725</strain>
    </source>
</reference>
<dbReference type="PANTHER" id="PTHR31956:SF1">
    <property type="entry name" value="NON-SPECIFIC PHOSPHOLIPASE C1"/>
    <property type="match status" value="1"/>
</dbReference>
<dbReference type="AlphaFoldDB" id="A0A419I4S7"/>
<dbReference type="Pfam" id="PF04185">
    <property type="entry name" value="Phosphoesterase"/>
    <property type="match status" value="1"/>
</dbReference>
<evidence type="ECO:0000313" key="5">
    <source>
        <dbReference type="Proteomes" id="UP000285112"/>
    </source>
</evidence>
<evidence type="ECO:0000256" key="1">
    <source>
        <dbReference type="ARBA" id="ARBA00022801"/>
    </source>
</evidence>
<dbReference type="PANTHER" id="PTHR31956">
    <property type="entry name" value="NON-SPECIFIC PHOSPHOLIPASE C4-RELATED"/>
    <property type="match status" value="1"/>
</dbReference>
<comment type="caution">
    <text evidence="4">The sequence shown here is derived from an EMBL/GenBank/DDBJ whole genome shotgun (WGS) entry which is preliminary data.</text>
</comment>
<dbReference type="InterPro" id="IPR007312">
    <property type="entry name" value="Phosphoesterase"/>
</dbReference>
<evidence type="ECO:0000256" key="2">
    <source>
        <dbReference type="ARBA" id="ARBA00023026"/>
    </source>
</evidence>
<keyword evidence="5" id="KW-1185">Reference proteome</keyword>
<proteinExistence type="predicted"/>
<accession>A0A419I4S7</accession>
<dbReference type="GO" id="GO:0042578">
    <property type="term" value="F:phosphoric ester hydrolase activity"/>
    <property type="evidence" value="ECO:0007669"/>
    <property type="project" value="UniProtKB-ARBA"/>
</dbReference>
<organism evidence="4 5">
    <name type="scientific">Amycolatopsis panacis</name>
    <dbReference type="NCBI Taxonomy" id="2340917"/>
    <lineage>
        <taxon>Bacteria</taxon>
        <taxon>Bacillati</taxon>
        <taxon>Actinomycetota</taxon>
        <taxon>Actinomycetes</taxon>
        <taxon>Pseudonocardiales</taxon>
        <taxon>Pseudonocardiaceae</taxon>
        <taxon>Amycolatopsis</taxon>
    </lineage>
</organism>
<name>A0A419I4S7_9PSEU</name>
<gene>
    <name evidence="4" type="ORF">D5S19_13950</name>
</gene>
<dbReference type="Proteomes" id="UP000285112">
    <property type="component" value="Unassembled WGS sequence"/>
</dbReference>
<keyword evidence="1" id="KW-0378">Hydrolase</keyword>
<evidence type="ECO:0000256" key="3">
    <source>
        <dbReference type="SAM" id="MobiDB-lite"/>
    </source>
</evidence>